<dbReference type="RefSeq" id="XP_010248624.1">
    <property type="nucleotide sequence ID" value="XM_010250322.2"/>
</dbReference>
<sequence>MDSLLCDELVQEIFQRLPPSMSYTVPLVCKRWLFLHRTSKSSLSVRLPTHPYSISSFSSLLSRYPRLSSLTVIIDNSSTPLFSSDSSAETEAVHGPSLFWDHRLLSVASNCSYLRRLRFLAGPVSPSSLVSLSSSCKHLVSLSISSFRPFSFRWLTSFPSLKELFVVESHTANSIHFPTLEFDSDDDDDGTHTSLPASELPLESLCLTGIGAGDRRMGWLWRRCTKLRRLQLRSCEGTVDGASFSSFVRCLQGLQELELRTCRTIADGVLLRLAEHGSSLNSLLIYDGGSRDGLRQFIRRCSSTLQKLDLRLPLDLDNDHLSAVAENFLGLVSLRLQSCCLVTGEGLKTLGTAMSAGLEELALINCDVVEREPGLLVTLGQSLRVLRKLDLSHNEMLLDKEFVSMLVSCKNLVDIKLRGCKNLTDVALVSIFKNCKLLESLDILHCCWIGAKEVEFFVLNHPRLRRLEVEESKLSGGAKMWASQKFIEFVG</sequence>
<dbReference type="OrthoDB" id="550575at2759"/>
<dbReference type="InterPro" id="IPR006553">
    <property type="entry name" value="Leu-rich_rpt_Cys-con_subtyp"/>
</dbReference>
<dbReference type="OMA" id="IARTWAC"/>
<protein>
    <submittedName>
        <fullName evidence="2">F-box protein At5g51370</fullName>
    </submittedName>
</protein>
<dbReference type="AlphaFoldDB" id="A0A1U7ZBR9"/>
<dbReference type="SMART" id="SM00367">
    <property type="entry name" value="LRR_CC"/>
    <property type="match status" value="4"/>
</dbReference>
<dbReference type="PANTHER" id="PTHR13318">
    <property type="entry name" value="PARTNER OF PAIRED, ISOFORM B-RELATED"/>
    <property type="match status" value="1"/>
</dbReference>
<organism evidence="1 2">
    <name type="scientific">Nelumbo nucifera</name>
    <name type="common">Sacred lotus</name>
    <dbReference type="NCBI Taxonomy" id="4432"/>
    <lineage>
        <taxon>Eukaryota</taxon>
        <taxon>Viridiplantae</taxon>
        <taxon>Streptophyta</taxon>
        <taxon>Embryophyta</taxon>
        <taxon>Tracheophyta</taxon>
        <taxon>Spermatophyta</taxon>
        <taxon>Magnoliopsida</taxon>
        <taxon>Proteales</taxon>
        <taxon>Nelumbonaceae</taxon>
        <taxon>Nelumbo</taxon>
    </lineage>
</organism>
<dbReference type="GeneID" id="104591479"/>
<dbReference type="FunCoup" id="A0A1U7ZBR9">
    <property type="interactions" value="163"/>
</dbReference>
<dbReference type="InParanoid" id="A0A1U7ZBR9"/>
<accession>A0A1U7ZBR9</accession>
<gene>
    <name evidence="2" type="primary">LOC104591479</name>
</gene>
<dbReference type="SUPFAM" id="SSF52047">
    <property type="entry name" value="RNI-like"/>
    <property type="match status" value="1"/>
</dbReference>
<dbReference type="InterPro" id="IPR032675">
    <property type="entry name" value="LRR_dom_sf"/>
</dbReference>
<dbReference type="PANTHER" id="PTHR13318:SF77">
    <property type="entry name" value="F-BOX DOMAIN-CONTAINING PROTEIN"/>
    <property type="match status" value="1"/>
</dbReference>
<reference evidence="2" key="1">
    <citation type="submission" date="2025-08" db="UniProtKB">
        <authorList>
            <consortium name="RefSeq"/>
        </authorList>
    </citation>
    <scope>IDENTIFICATION</scope>
</reference>
<dbReference type="GO" id="GO:0031146">
    <property type="term" value="P:SCF-dependent proteasomal ubiquitin-dependent protein catabolic process"/>
    <property type="evidence" value="ECO:0000318"/>
    <property type="project" value="GO_Central"/>
</dbReference>
<dbReference type="eggNOG" id="KOG1947">
    <property type="taxonomic scope" value="Eukaryota"/>
</dbReference>
<evidence type="ECO:0000313" key="1">
    <source>
        <dbReference type="Proteomes" id="UP000189703"/>
    </source>
</evidence>
<evidence type="ECO:0000313" key="2">
    <source>
        <dbReference type="RefSeq" id="XP_010248624.1"/>
    </source>
</evidence>
<name>A0A1U7ZBR9_NELNU</name>
<dbReference type="KEGG" id="nnu:104591479"/>
<dbReference type="Gene3D" id="3.80.10.10">
    <property type="entry name" value="Ribonuclease Inhibitor"/>
    <property type="match status" value="3"/>
</dbReference>
<dbReference type="Proteomes" id="UP000189703">
    <property type="component" value="Unplaced"/>
</dbReference>
<dbReference type="GO" id="GO:0019005">
    <property type="term" value="C:SCF ubiquitin ligase complex"/>
    <property type="evidence" value="ECO:0000318"/>
    <property type="project" value="GO_Central"/>
</dbReference>
<proteinExistence type="predicted"/>
<keyword evidence="1" id="KW-1185">Reference proteome</keyword>